<keyword evidence="1" id="KW-0472">Membrane</keyword>
<evidence type="ECO:0000313" key="3">
    <source>
        <dbReference type="Proteomes" id="UP000198928"/>
    </source>
</evidence>
<gene>
    <name evidence="2" type="ORF">SAMN05192584_1394</name>
</gene>
<proteinExistence type="predicted"/>
<dbReference type="Gene3D" id="3.30.2010.10">
    <property type="entry name" value="Metalloproteases ('zincins'), catalytic domain"/>
    <property type="match status" value="1"/>
</dbReference>
<dbReference type="PANTHER" id="PTHR34978">
    <property type="entry name" value="POSSIBLE SENSOR-TRANSDUCER PROTEIN BLAR"/>
    <property type="match status" value="1"/>
</dbReference>
<dbReference type="AlphaFoldDB" id="A0A1I4MBB2"/>
<evidence type="ECO:0008006" key="4">
    <source>
        <dbReference type="Google" id="ProtNLM"/>
    </source>
</evidence>
<evidence type="ECO:0000313" key="2">
    <source>
        <dbReference type="EMBL" id="SFM00632.1"/>
    </source>
</evidence>
<organism evidence="2 3">
    <name type="scientific">Streptomyces pini</name>
    <dbReference type="NCBI Taxonomy" id="1520580"/>
    <lineage>
        <taxon>Bacteria</taxon>
        <taxon>Bacillati</taxon>
        <taxon>Actinomycetota</taxon>
        <taxon>Actinomycetes</taxon>
        <taxon>Kitasatosporales</taxon>
        <taxon>Streptomycetaceae</taxon>
        <taxon>Streptomyces</taxon>
    </lineage>
</organism>
<reference evidence="3" key="1">
    <citation type="submission" date="2016-10" db="EMBL/GenBank/DDBJ databases">
        <authorList>
            <person name="Varghese N."/>
            <person name="Submissions S."/>
        </authorList>
    </citation>
    <scope>NUCLEOTIDE SEQUENCE [LARGE SCALE GENOMIC DNA]</scope>
    <source>
        <strain evidence="3">PL19</strain>
    </source>
</reference>
<dbReference type="CDD" id="cd07326">
    <property type="entry name" value="M56_BlaR1_MecR1_like"/>
    <property type="match status" value="1"/>
</dbReference>
<sequence length="302" mass="31779">MTVTYHLLPPMGILLGTGVIAPLLLARARWAHHAPRLAVGAWLALAGALAFSGGLALAQLLLSWAGGQGVVELLAACAAEPERIPPGRDLLVIAAVSAIAAAGPPCGALVREYVCTRRSRARHARILRIVGRRSARLGVTLLDHDIPAVYCLPGRSPEIVVSSGAVRTLRAGELSAAVEHERAHLAGRHHLLFTAARALGSVYRRLPLGSGLRHQVPLLLEMAADDRVLRRCTRQELATALYETAAGQAPRGAFALGGLSAVQRMNRILATDRPRCPAARGAFTVLASALTVIPLIAACCSL</sequence>
<dbReference type="PANTHER" id="PTHR34978:SF3">
    <property type="entry name" value="SLR0241 PROTEIN"/>
    <property type="match status" value="1"/>
</dbReference>
<feature type="transmembrane region" description="Helical" evidence="1">
    <location>
        <begin position="6"/>
        <end position="25"/>
    </location>
</feature>
<name>A0A1I4MBB2_9ACTN</name>
<dbReference type="InterPro" id="IPR052173">
    <property type="entry name" value="Beta-lactam_resp_regulator"/>
</dbReference>
<keyword evidence="1" id="KW-1133">Transmembrane helix</keyword>
<evidence type="ECO:0000256" key="1">
    <source>
        <dbReference type="SAM" id="Phobius"/>
    </source>
</evidence>
<protein>
    <recommendedName>
        <fullName evidence="4">Peptidase family M48</fullName>
    </recommendedName>
</protein>
<feature type="transmembrane region" description="Helical" evidence="1">
    <location>
        <begin position="37"/>
        <end position="62"/>
    </location>
</feature>
<dbReference type="EMBL" id="FOSG01000039">
    <property type="protein sequence ID" value="SFM00632.1"/>
    <property type="molecule type" value="Genomic_DNA"/>
</dbReference>
<keyword evidence="1" id="KW-0812">Transmembrane</keyword>
<accession>A0A1I4MBB2</accession>
<dbReference type="Proteomes" id="UP000198928">
    <property type="component" value="Unassembled WGS sequence"/>
</dbReference>
<keyword evidence="3" id="KW-1185">Reference proteome</keyword>
<feature type="transmembrane region" description="Helical" evidence="1">
    <location>
        <begin position="90"/>
        <end position="110"/>
    </location>
</feature>